<reference evidence="16 17" key="1">
    <citation type="submission" date="2019-12" db="EMBL/GenBank/DDBJ databases">
        <title>Sequence classification of anaerobic respiratory reductive dehalogenases: First we see many, then we see few.</title>
        <authorList>
            <person name="Molenda O."/>
            <person name="Puentes Jacome L.A."/>
            <person name="Cao X."/>
            <person name="Nesbo C.L."/>
            <person name="Tang S."/>
            <person name="Morson N."/>
            <person name="Patron J."/>
            <person name="Lomheim L."/>
            <person name="Wishart D.S."/>
            <person name="Edwards E.A."/>
        </authorList>
    </citation>
    <scope>NUCLEOTIDE SEQUENCE [LARGE SCALE GENOMIC DNA]</scope>
    <source>
        <strain evidence="16 17">12DCA</strain>
    </source>
</reference>
<evidence type="ECO:0000256" key="13">
    <source>
        <dbReference type="SAM" id="Coils"/>
    </source>
</evidence>
<keyword evidence="4 11" id="KW-0813">Transport</keyword>
<dbReference type="PANTHER" id="PTHR13822">
    <property type="entry name" value="ATP SYNTHASE DELTA/EPSILON CHAIN"/>
    <property type="match status" value="1"/>
</dbReference>
<dbReference type="PANTHER" id="PTHR13822:SF10">
    <property type="entry name" value="ATP SYNTHASE EPSILON CHAIN, CHLOROPLASTIC"/>
    <property type="match status" value="1"/>
</dbReference>
<evidence type="ECO:0000256" key="11">
    <source>
        <dbReference type="HAMAP-Rule" id="MF_00530"/>
    </source>
</evidence>
<feature type="domain" description="ATP synthase epsilon subunit C-terminal" evidence="14">
    <location>
        <begin position="87"/>
        <end position="131"/>
    </location>
</feature>
<dbReference type="InterPro" id="IPR020546">
    <property type="entry name" value="ATP_synth_F1_dsu/esu_N"/>
</dbReference>
<dbReference type="Pfam" id="PF00401">
    <property type="entry name" value="ATP-synt_DE"/>
    <property type="match status" value="1"/>
</dbReference>
<dbReference type="AlphaFoldDB" id="A0A857DL84"/>
<comment type="function">
    <text evidence="1 11">Produces ATP from ADP in the presence of a proton gradient across the membrane.</text>
</comment>
<dbReference type="RefSeq" id="WP_019224985.1">
    <property type="nucleotide sequence ID" value="NZ_CP046996.1"/>
</dbReference>
<dbReference type="NCBIfam" id="NF009980">
    <property type="entry name" value="PRK13446.1"/>
    <property type="match status" value="1"/>
</dbReference>
<evidence type="ECO:0000256" key="4">
    <source>
        <dbReference type="ARBA" id="ARBA00022448"/>
    </source>
</evidence>
<keyword evidence="9 11" id="KW-0139">CF(1)</keyword>
<evidence type="ECO:0000313" key="17">
    <source>
        <dbReference type="Proteomes" id="UP000430508"/>
    </source>
</evidence>
<comment type="subunit">
    <text evidence="11 12">F-type ATPases have 2 components, CF(1) - the catalytic core - and CF(0) - the membrane proton channel. CF(1) has five subunits: alpha(3), beta(3), gamma(1), delta(1), epsilon(1). CF(0) has three main subunits: a, b and c.</text>
</comment>
<dbReference type="Gene3D" id="2.60.15.10">
    <property type="entry name" value="F0F1 ATP synthase delta/epsilon subunit, N-terminal"/>
    <property type="match status" value="1"/>
</dbReference>
<evidence type="ECO:0000256" key="1">
    <source>
        <dbReference type="ARBA" id="ARBA00003543"/>
    </source>
</evidence>
<evidence type="ECO:0000256" key="12">
    <source>
        <dbReference type="RuleBase" id="RU003656"/>
    </source>
</evidence>
<proteinExistence type="inferred from homology"/>
<keyword evidence="10 11" id="KW-0066">ATP synthesis</keyword>
<keyword evidence="6 11" id="KW-0375">Hydrogen ion transport</keyword>
<evidence type="ECO:0000259" key="15">
    <source>
        <dbReference type="Pfam" id="PF02823"/>
    </source>
</evidence>
<keyword evidence="5 11" id="KW-1003">Cell membrane</keyword>
<dbReference type="SUPFAM" id="SSF51344">
    <property type="entry name" value="Epsilon subunit of F1F0-ATP synthase N-terminal domain"/>
    <property type="match status" value="1"/>
</dbReference>
<dbReference type="Proteomes" id="UP000430508">
    <property type="component" value="Chromosome"/>
</dbReference>
<dbReference type="EMBL" id="CP046996">
    <property type="protein sequence ID" value="QHA01727.1"/>
    <property type="molecule type" value="Genomic_DNA"/>
</dbReference>
<comment type="subcellular location">
    <subcellularLocation>
        <location evidence="2 11">Cell membrane</location>
        <topology evidence="2 11">Peripheral membrane protein</topology>
    </subcellularLocation>
</comment>
<dbReference type="FunFam" id="1.20.5.440:FF:000001">
    <property type="entry name" value="ATP synthase epsilon chain"/>
    <property type="match status" value="1"/>
</dbReference>
<keyword evidence="8 11" id="KW-0472">Membrane</keyword>
<evidence type="ECO:0000256" key="5">
    <source>
        <dbReference type="ARBA" id="ARBA00022475"/>
    </source>
</evidence>
<sequence>MAGTFNFVVVAPAGEVLNTEVEFILAPGAEGELGILANHSPLIANLVIGVVRYTQNGKVEKMAIGGGFLEVVQNKATILADTAELAESIDVARAEAAKERAEKRLGEKQAETDIIRAEVALKRAVARLRATEK</sequence>
<evidence type="ECO:0000256" key="10">
    <source>
        <dbReference type="ARBA" id="ARBA00023310"/>
    </source>
</evidence>
<dbReference type="Gene3D" id="1.20.5.440">
    <property type="entry name" value="ATP synthase delta/epsilon subunit, C-terminal domain"/>
    <property type="match status" value="1"/>
</dbReference>
<dbReference type="GO" id="GO:0046933">
    <property type="term" value="F:proton-transporting ATP synthase activity, rotational mechanism"/>
    <property type="evidence" value="ECO:0007669"/>
    <property type="project" value="UniProtKB-UniRule"/>
</dbReference>
<dbReference type="NCBIfam" id="TIGR01216">
    <property type="entry name" value="ATP_synt_epsi"/>
    <property type="match status" value="1"/>
</dbReference>
<protein>
    <recommendedName>
        <fullName evidence="11">ATP synthase epsilon chain</fullName>
    </recommendedName>
    <alternativeName>
        <fullName evidence="11">ATP synthase F1 sector epsilon subunit</fullName>
    </alternativeName>
    <alternativeName>
        <fullName evidence="11">F-ATPase epsilon subunit</fullName>
    </alternativeName>
</protein>
<accession>A0A857DL84</accession>
<feature type="coiled-coil region" evidence="13">
    <location>
        <begin position="91"/>
        <end position="118"/>
    </location>
</feature>
<organism evidence="16 17">
    <name type="scientific">Dehalobacter restrictus</name>
    <dbReference type="NCBI Taxonomy" id="55583"/>
    <lineage>
        <taxon>Bacteria</taxon>
        <taxon>Bacillati</taxon>
        <taxon>Bacillota</taxon>
        <taxon>Clostridia</taxon>
        <taxon>Eubacteriales</taxon>
        <taxon>Desulfitobacteriaceae</taxon>
        <taxon>Dehalobacter</taxon>
    </lineage>
</organism>
<keyword evidence="7 11" id="KW-0406">Ion transport</keyword>
<evidence type="ECO:0000256" key="9">
    <source>
        <dbReference type="ARBA" id="ARBA00023196"/>
    </source>
</evidence>
<feature type="domain" description="ATP synthase F1 complex delta/epsilon subunit N-terminal" evidence="15">
    <location>
        <begin position="5"/>
        <end position="83"/>
    </location>
</feature>
<dbReference type="InterPro" id="IPR020547">
    <property type="entry name" value="ATP_synth_F1_esu_C"/>
</dbReference>
<dbReference type="CDD" id="cd12152">
    <property type="entry name" value="F1-ATPase_delta"/>
    <property type="match status" value="1"/>
</dbReference>
<dbReference type="InterPro" id="IPR036794">
    <property type="entry name" value="ATP_F1_dsu/esu_C_sf"/>
</dbReference>
<gene>
    <name evidence="11" type="primary">atpC</name>
    <name evidence="16" type="ORF">GQ588_14300</name>
</gene>
<dbReference type="GO" id="GO:0005886">
    <property type="term" value="C:plasma membrane"/>
    <property type="evidence" value="ECO:0007669"/>
    <property type="project" value="UniProtKB-SubCell"/>
</dbReference>
<dbReference type="InterPro" id="IPR036771">
    <property type="entry name" value="ATPsynth_dsu/esu_N"/>
</dbReference>
<dbReference type="GO" id="GO:0005524">
    <property type="term" value="F:ATP binding"/>
    <property type="evidence" value="ECO:0007669"/>
    <property type="project" value="UniProtKB-UniRule"/>
</dbReference>
<dbReference type="HAMAP" id="MF_00530">
    <property type="entry name" value="ATP_synth_epsil_bac"/>
    <property type="match status" value="1"/>
</dbReference>
<evidence type="ECO:0000256" key="3">
    <source>
        <dbReference type="ARBA" id="ARBA00005712"/>
    </source>
</evidence>
<evidence type="ECO:0000313" key="16">
    <source>
        <dbReference type="EMBL" id="QHA01727.1"/>
    </source>
</evidence>
<evidence type="ECO:0000259" key="14">
    <source>
        <dbReference type="Pfam" id="PF00401"/>
    </source>
</evidence>
<name>A0A857DL84_9FIRM</name>
<dbReference type="GO" id="GO:0045259">
    <property type="term" value="C:proton-transporting ATP synthase complex"/>
    <property type="evidence" value="ECO:0007669"/>
    <property type="project" value="UniProtKB-KW"/>
</dbReference>
<evidence type="ECO:0000256" key="7">
    <source>
        <dbReference type="ARBA" id="ARBA00023065"/>
    </source>
</evidence>
<dbReference type="SUPFAM" id="SSF46604">
    <property type="entry name" value="Epsilon subunit of F1F0-ATP synthase C-terminal domain"/>
    <property type="match status" value="1"/>
</dbReference>
<evidence type="ECO:0000256" key="6">
    <source>
        <dbReference type="ARBA" id="ARBA00022781"/>
    </source>
</evidence>
<dbReference type="NCBIfam" id="NF001846">
    <property type="entry name" value="PRK00571.1-3"/>
    <property type="match status" value="1"/>
</dbReference>
<evidence type="ECO:0000256" key="2">
    <source>
        <dbReference type="ARBA" id="ARBA00004202"/>
    </source>
</evidence>
<keyword evidence="13" id="KW-0175">Coiled coil</keyword>
<comment type="similarity">
    <text evidence="3 11 12">Belongs to the ATPase epsilon chain family.</text>
</comment>
<dbReference type="Pfam" id="PF02823">
    <property type="entry name" value="ATP-synt_DE_N"/>
    <property type="match status" value="1"/>
</dbReference>
<evidence type="ECO:0000256" key="8">
    <source>
        <dbReference type="ARBA" id="ARBA00023136"/>
    </source>
</evidence>
<dbReference type="InterPro" id="IPR001469">
    <property type="entry name" value="ATP_synth_F1_dsu/esu"/>
</dbReference>